<proteinExistence type="inferred from homology"/>
<dbReference type="SUPFAM" id="SSF51905">
    <property type="entry name" value="FAD/NAD(P)-binding domain"/>
    <property type="match status" value="1"/>
</dbReference>
<evidence type="ECO:0000256" key="5">
    <source>
        <dbReference type="SAM" id="MobiDB-lite"/>
    </source>
</evidence>
<dbReference type="InterPro" id="IPR036188">
    <property type="entry name" value="FAD/NAD-bd_sf"/>
</dbReference>
<evidence type="ECO:0000313" key="7">
    <source>
        <dbReference type="Proteomes" id="UP001054945"/>
    </source>
</evidence>
<dbReference type="GO" id="GO:0005634">
    <property type="term" value="C:nucleus"/>
    <property type="evidence" value="ECO:0007669"/>
    <property type="project" value="TreeGrafter"/>
</dbReference>
<dbReference type="SUPFAM" id="SSF54373">
    <property type="entry name" value="FAD-linked reductases, C-terminal domain"/>
    <property type="match status" value="1"/>
</dbReference>
<keyword evidence="7" id="KW-1185">Reference proteome</keyword>
<dbReference type="PRINTS" id="PR00893">
    <property type="entry name" value="RABESCORT"/>
</dbReference>
<dbReference type="Gene3D" id="3.30.519.10">
    <property type="entry name" value="Guanine Nucleotide Dissociation Inhibitor, domain 2"/>
    <property type="match status" value="1"/>
</dbReference>
<organism evidence="6 7">
    <name type="scientific">Caerostris extrusa</name>
    <name type="common">Bark spider</name>
    <name type="synonym">Caerostris bankana</name>
    <dbReference type="NCBI Taxonomy" id="172846"/>
    <lineage>
        <taxon>Eukaryota</taxon>
        <taxon>Metazoa</taxon>
        <taxon>Ecdysozoa</taxon>
        <taxon>Arthropoda</taxon>
        <taxon>Chelicerata</taxon>
        <taxon>Arachnida</taxon>
        <taxon>Araneae</taxon>
        <taxon>Araneomorphae</taxon>
        <taxon>Entelegynae</taxon>
        <taxon>Araneoidea</taxon>
        <taxon>Araneidae</taxon>
        <taxon>Caerostris</taxon>
    </lineage>
</organism>
<dbReference type="PIRSF" id="PIRSF016550">
    <property type="entry name" value="Rab_ger_ger_transf_A_euk"/>
    <property type="match status" value="1"/>
</dbReference>
<dbReference type="GO" id="GO:0006886">
    <property type="term" value="P:intracellular protein transport"/>
    <property type="evidence" value="ECO:0007669"/>
    <property type="project" value="InterPro"/>
</dbReference>
<name>A0AAV4MUI2_CAEEX</name>
<dbReference type="Gene3D" id="3.50.50.60">
    <property type="entry name" value="FAD/NAD(P)-binding domain"/>
    <property type="match status" value="1"/>
</dbReference>
<evidence type="ECO:0000256" key="2">
    <source>
        <dbReference type="ARBA" id="ARBA00005593"/>
    </source>
</evidence>
<dbReference type="GO" id="GO:0005092">
    <property type="term" value="F:GDP-dissociation inhibitor activity"/>
    <property type="evidence" value="ECO:0007669"/>
    <property type="project" value="InterPro"/>
</dbReference>
<dbReference type="PANTHER" id="PTHR11787">
    <property type="entry name" value="RAB GDP-DISSOCIATION INHIBITOR"/>
    <property type="match status" value="1"/>
</dbReference>
<feature type="region of interest" description="Disordered" evidence="5">
    <location>
        <begin position="405"/>
        <end position="476"/>
    </location>
</feature>
<protein>
    <submittedName>
        <fullName evidence="6">Rab proteins geranylgeranyltransferase component A 2</fullName>
    </submittedName>
</protein>
<dbReference type="GO" id="GO:0005968">
    <property type="term" value="C:Rab-protein geranylgeranyltransferase complex"/>
    <property type="evidence" value="ECO:0007669"/>
    <property type="project" value="InterPro"/>
</dbReference>
<gene>
    <name evidence="6" type="primary">Chml</name>
    <name evidence="6" type="ORF">CEXT_190041</name>
</gene>
<dbReference type="InterPro" id="IPR001738">
    <property type="entry name" value="Rab_escort"/>
</dbReference>
<keyword evidence="4" id="KW-0963">Cytoplasm</keyword>
<evidence type="ECO:0000256" key="4">
    <source>
        <dbReference type="ARBA" id="ARBA00022490"/>
    </source>
</evidence>
<sequence>MDTNSNPQPIPVHQEWTTSAFMENRRKFNIDLAPKIMFSRGSLVELLITSNIARYAEFQCITRILVYTNGHIEQVPCSRADVFSTENVNLVEKRMLMKFMNFCSKFEEQSADFVGYEDKPFVEFLKSQKLTSNIQHYIIHAIAMVDESCSTLQGLKATQKFLLSLGRYGNSPFLCTCYGSAELPQCFCRLCAVYEGMYYLKRQVDGIFTDQENKCTGIISRGQRIDCEWIVMESTYAPVNYYTLSNPQRISRAILISDASIYPSEKERLPPTSGMKSAVTVLEFNSKNYVCPEDLYLVYMCCRSSNATASEDLKEAVELLFTTENTDIVDDKQNQKPKLLWSVYFNQLDTSTINLDEDCPTAVFLTSNPDLDLDYEHAVKQAHEIFEAMYPGEEFLPRAPDPEDILIEMHNNPGDEGECGKIENDVSSMDGDGENNTADEDGENNTADKDGENNIADEDGDQNAQESSEAIANDEN</sequence>
<dbReference type="AlphaFoldDB" id="A0AAV4MUI2"/>
<evidence type="ECO:0000256" key="3">
    <source>
        <dbReference type="ARBA" id="ARBA00022468"/>
    </source>
</evidence>
<dbReference type="PANTHER" id="PTHR11787:SF4">
    <property type="entry name" value="CHM, RAB ESCORT PROTEIN 1"/>
    <property type="match status" value="1"/>
</dbReference>
<dbReference type="GO" id="GO:0005829">
    <property type="term" value="C:cytosol"/>
    <property type="evidence" value="ECO:0007669"/>
    <property type="project" value="TreeGrafter"/>
</dbReference>
<accession>A0AAV4MUI2</accession>
<dbReference type="Pfam" id="PF00996">
    <property type="entry name" value="GDI"/>
    <property type="match status" value="1"/>
</dbReference>
<reference evidence="6 7" key="1">
    <citation type="submission" date="2021-06" db="EMBL/GenBank/DDBJ databases">
        <title>Caerostris extrusa draft genome.</title>
        <authorList>
            <person name="Kono N."/>
            <person name="Arakawa K."/>
        </authorList>
    </citation>
    <scope>NUCLEOTIDE SEQUENCE [LARGE SCALE GENOMIC DNA]</scope>
</reference>
<dbReference type="GO" id="GO:0007264">
    <property type="term" value="P:small GTPase-mediated signal transduction"/>
    <property type="evidence" value="ECO:0007669"/>
    <property type="project" value="InterPro"/>
</dbReference>
<dbReference type="Proteomes" id="UP001054945">
    <property type="component" value="Unassembled WGS sequence"/>
</dbReference>
<comment type="subcellular location">
    <subcellularLocation>
        <location evidence="1">Cytoplasm</location>
    </subcellularLocation>
</comment>
<dbReference type="Gene3D" id="1.10.405.10">
    <property type="entry name" value="Guanine Nucleotide Dissociation Inhibitor, domain 1"/>
    <property type="match status" value="1"/>
</dbReference>
<comment type="caution">
    <text evidence="6">The sequence shown here is derived from an EMBL/GenBank/DDBJ whole genome shotgun (WGS) entry which is preliminary data.</text>
</comment>
<dbReference type="GO" id="GO:0016192">
    <property type="term" value="P:vesicle-mediated transport"/>
    <property type="evidence" value="ECO:0007669"/>
    <property type="project" value="TreeGrafter"/>
</dbReference>
<dbReference type="InterPro" id="IPR018203">
    <property type="entry name" value="GDP_dissociation_inhibitor"/>
</dbReference>
<dbReference type="EMBL" id="BPLR01020177">
    <property type="protein sequence ID" value="GIX75544.1"/>
    <property type="molecule type" value="Genomic_DNA"/>
</dbReference>
<feature type="compositionally biased region" description="Acidic residues" evidence="5">
    <location>
        <begin position="431"/>
        <end position="443"/>
    </location>
</feature>
<dbReference type="PRINTS" id="PR00891">
    <property type="entry name" value="RABGDIREP"/>
</dbReference>
<dbReference type="FunFam" id="1.10.405.10:FF:000003">
    <property type="entry name" value="Rab proteins geranylgeranyltransferase component A"/>
    <property type="match status" value="1"/>
</dbReference>
<keyword evidence="3" id="KW-0343">GTPase activation</keyword>
<dbReference type="GO" id="GO:0005096">
    <property type="term" value="F:GTPase activator activity"/>
    <property type="evidence" value="ECO:0007669"/>
    <property type="project" value="UniProtKB-KW"/>
</dbReference>
<comment type="similarity">
    <text evidence="2">Belongs to the Rab GDI family.</text>
</comment>
<evidence type="ECO:0000313" key="6">
    <source>
        <dbReference type="EMBL" id="GIX75544.1"/>
    </source>
</evidence>
<evidence type="ECO:0000256" key="1">
    <source>
        <dbReference type="ARBA" id="ARBA00004496"/>
    </source>
</evidence>